<dbReference type="PANTHER" id="PTHR10302:SF27">
    <property type="entry name" value="SINGLE-STRANDED DNA-BINDING PROTEIN"/>
    <property type="match status" value="1"/>
</dbReference>
<dbReference type="Pfam" id="PF00436">
    <property type="entry name" value="SSB"/>
    <property type="match status" value="1"/>
</dbReference>
<dbReference type="AlphaFoldDB" id="A0A494VNC7"/>
<organism evidence="4 5">
    <name type="scientific">Mucilaginibacter celer</name>
    <dbReference type="NCBI Taxonomy" id="2305508"/>
    <lineage>
        <taxon>Bacteria</taxon>
        <taxon>Pseudomonadati</taxon>
        <taxon>Bacteroidota</taxon>
        <taxon>Sphingobacteriia</taxon>
        <taxon>Sphingobacteriales</taxon>
        <taxon>Sphingobacteriaceae</taxon>
        <taxon>Mucilaginibacter</taxon>
    </lineage>
</organism>
<dbReference type="RefSeq" id="WP_119408934.1">
    <property type="nucleotide sequence ID" value="NZ_CP032869.1"/>
</dbReference>
<keyword evidence="1 2" id="KW-0238">DNA-binding</keyword>
<evidence type="ECO:0000256" key="2">
    <source>
        <dbReference type="PROSITE-ProRule" id="PRU00252"/>
    </source>
</evidence>
<dbReference type="GO" id="GO:0003697">
    <property type="term" value="F:single-stranded DNA binding"/>
    <property type="evidence" value="ECO:0007669"/>
    <property type="project" value="InterPro"/>
</dbReference>
<dbReference type="InterPro" id="IPR012340">
    <property type="entry name" value="NA-bd_OB-fold"/>
</dbReference>
<evidence type="ECO:0000313" key="4">
    <source>
        <dbReference type="EMBL" id="AYL95231.1"/>
    </source>
</evidence>
<proteinExistence type="predicted"/>
<dbReference type="Gene3D" id="2.40.50.140">
    <property type="entry name" value="Nucleic acid-binding proteins"/>
    <property type="match status" value="1"/>
</dbReference>
<dbReference type="GO" id="GO:0009295">
    <property type="term" value="C:nucleoid"/>
    <property type="evidence" value="ECO:0007669"/>
    <property type="project" value="TreeGrafter"/>
</dbReference>
<accession>A0A494VNC7</accession>
<dbReference type="CDD" id="cd04496">
    <property type="entry name" value="SSB_OBF"/>
    <property type="match status" value="1"/>
</dbReference>
<dbReference type="NCBIfam" id="TIGR00621">
    <property type="entry name" value="ssb"/>
    <property type="match status" value="1"/>
</dbReference>
<reference evidence="4 5" key="1">
    <citation type="submission" date="2018-10" db="EMBL/GenBank/DDBJ databases">
        <title>Genome sequencing of Mucilaginibacter sp. HYN0043.</title>
        <authorList>
            <person name="Kim M."/>
            <person name="Yi H."/>
        </authorList>
    </citation>
    <scope>NUCLEOTIDE SEQUENCE [LARGE SCALE GENOMIC DNA]</scope>
    <source>
        <strain evidence="4 5">HYN0043</strain>
    </source>
</reference>
<dbReference type="InterPro" id="IPR011344">
    <property type="entry name" value="ssDNA-bd"/>
</dbReference>
<dbReference type="KEGG" id="muh:HYN43_007965"/>
<evidence type="ECO:0000313" key="5">
    <source>
        <dbReference type="Proteomes" id="UP000270046"/>
    </source>
</evidence>
<dbReference type="PANTHER" id="PTHR10302">
    <property type="entry name" value="SINGLE-STRANDED DNA-BINDING PROTEIN"/>
    <property type="match status" value="1"/>
</dbReference>
<sequence length="120" mass="13326">MSGINKVVLIGNVGEDPALRFIGDDIAVASFRLLTAEQVIKNGVKTGHNECHNIVMLRSVAEHAFKVLKKGKLICVEGKLQTRFLDDPPGMKKITEVVAFYFRLLGRSSDFEEAPDRIEI</sequence>
<dbReference type="Proteomes" id="UP000270046">
    <property type="component" value="Chromosome"/>
</dbReference>
<gene>
    <name evidence="4" type="primary">ssb</name>
    <name evidence="4" type="ORF">HYN43_007965</name>
</gene>
<protein>
    <recommendedName>
        <fullName evidence="3">Single-stranded DNA-binding protein</fullName>
    </recommendedName>
</protein>
<dbReference type="GO" id="GO:0006260">
    <property type="term" value="P:DNA replication"/>
    <property type="evidence" value="ECO:0007669"/>
    <property type="project" value="InterPro"/>
</dbReference>
<name>A0A494VNC7_9SPHI</name>
<evidence type="ECO:0000256" key="3">
    <source>
        <dbReference type="RuleBase" id="RU000524"/>
    </source>
</evidence>
<dbReference type="PROSITE" id="PS50935">
    <property type="entry name" value="SSB"/>
    <property type="match status" value="1"/>
</dbReference>
<dbReference type="EMBL" id="CP032869">
    <property type="protein sequence ID" value="AYL95231.1"/>
    <property type="molecule type" value="Genomic_DNA"/>
</dbReference>
<evidence type="ECO:0000256" key="1">
    <source>
        <dbReference type="ARBA" id="ARBA00023125"/>
    </source>
</evidence>
<dbReference type="OrthoDB" id="9809878at2"/>
<dbReference type="SUPFAM" id="SSF50249">
    <property type="entry name" value="Nucleic acid-binding proteins"/>
    <property type="match status" value="1"/>
</dbReference>
<dbReference type="InterPro" id="IPR000424">
    <property type="entry name" value="Primosome_PriB/ssb"/>
</dbReference>
<keyword evidence="5" id="KW-1185">Reference proteome</keyword>